<feature type="compositionally biased region" description="Low complexity" evidence="1">
    <location>
        <begin position="636"/>
        <end position="648"/>
    </location>
</feature>
<gene>
    <name evidence="2" type="ORF">SeLEV6574_g01312</name>
</gene>
<evidence type="ECO:0000313" key="2">
    <source>
        <dbReference type="EMBL" id="TPX49683.1"/>
    </source>
</evidence>
<feature type="region of interest" description="Disordered" evidence="1">
    <location>
        <begin position="634"/>
        <end position="683"/>
    </location>
</feature>
<dbReference type="PANTHER" id="PTHR13265:SF0">
    <property type="entry name" value="HPR1"/>
    <property type="match status" value="1"/>
</dbReference>
<sequence>MQATISRASETVATQLLSSISLALQDILHAVVSPHDTSNSLPIHPHLNPPKSPSVYLDNDFVLDTIRELLPVHFGPVLCPSGDLLIPNEREWKDAISQALEYESRSKLQTLVAQIQYAENNAPERAKLFDSIYCLLDIILECQDQALARDTVALQLVEDLVEMLPIQLIDRIFDYLDSRYNRIVTGIEPGRGRALVVLRICNEALRRLERTGNATTCGRVLMFVAAIFPVTEKSGNNVQGKFNVDNMTYLEDQPDVMLVDSGAAAPQDDWSFYRRFWEIQRYFSNPPSILEGDAFVAFRNDVEAILTEFEKQEMTIATSDAKDGKKRKRGADKDHPNTPYSETPMSLAILSNRRHLDSTCFFSPKYLTSHTLFSLELRDSNFRRQILLQHCIILHFLTGFSQKIKDAEMKHLAEVVRKPPNPRILQIYQYTLTLDQESWVVETMKRIYKLMDRMKEKKTSITARAVITHERNWTRWKWCGCPEFDSNVVPAEFNDAKPKLVSKSFERKNAERRTAKDMETRGKQSLVVPVHEFFAKLNEERDDKGDLKPTHRRSAAMNELFVFRSYRLARRQVLSAVVALKTADDAGAVVPLLLQLRDKTPGLYGYPEQLKTNKQPQTRSLDAPLAPIKLNNVETQDVSSASQADDVSNAIKVDRDFAKEGNEGGANDQKDEPGPKRIKMDER</sequence>
<protein>
    <submittedName>
        <fullName evidence="2">Uncharacterized protein</fullName>
    </submittedName>
</protein>
<dbReference type="InterPro" id="IPR021861">
    <property type="entry name" value="THO_THOC1"/>
</dbReference>
<dbReference type="GO" id="GO:0006406">
    <property type="term" value="P:mRNA export from nucleus"/>
    <property type="evidence" value="ECO:0007669"/>
    <property type="project" value="TreeGrafter"/>
</dbReference>
<dbReference type="EMBL" id="QEAM01000029">
    <property type="protein sequence ID" value="TPX49683.1"/>
    <property type="molecule type" value="Genomic_DNA"/>
</dbReference>
<name>A0A507DDN7_9FUNG</name>
<feature type="region of interest" description="Disordered" evidence="1">
    <location>
        <begin position="317"/>
        <end position="343"/>
    </location>
</feature>
<comment type="caution">
    <text evidence="2">The sequence shown here is derived from an EMBL/GenBank/DDBJ whole genome shotgun (WGS) entry which is preliminary data.</text>
</comment>
<dbReference type="Proteomes" id="UP000320475">
    <property type="component" value="Unassembled WGS sequence"/>
</dbReference>
<dbReference type="GO" id="GO:0000445">
    <property type="term" value="C:THO complex part of transcription export complex"/>
    <property type="evidence" value="ECO:0007669"/>
    <property type="project" value="TreeGrafter"/>
</dbReference>
<dbReference type="Pfam" id="PF11957">
    <property type="entry name" value="efThoc1"/>
    <property type="match status" value="1"/>
</dbReference>
<evidence type="ECO:0000313" key="3">
    <source>
        <dbReference type="Proteomes" id="UP000320475"/>
    </source>
</evidence>
<proteinExistence type="predicted"/>
<reference evidence="2 3" key="1">
    <citation type="journal article" date="2019" name="Sci. Rep.">
        <title>Comparative genomics of chytrid fungi reveal insights into the obligate biotrophic and pathogenic lifestyle of Synchytrium endobioticum.</title>
        <authorList>
            <person name="van de Vossenberg B.T.L.H."/>
            <person name="Warris S."/>
            <person name="Nguyen H.D.T."/>
            <person name="van Gent-Pelzer M.P.E."/>
            <person name="Joly D.L."/>
            <person name="van de Geest H.C."/>
            <person name="Bonants P.J.M."/>
            <person name="Smith D.S."/>
            <person name="Levesque C.A."/>
            <person name="van der Lee T.A.J."/>
        </authorList>
    </citation>
    <scope>NUCLEOTIDE SEQUENCE [LARGE SCALE GENOMIC DNA]</scope>
    <source>
        <strain evidence="2 3">LEV6574</strain>
    </source>
</reference>
<dbReference type="AlphaFoldDB" id="A0A507DDN7"/>
<dbReference type="OrthoDB" id="9402762at2759"/>
<evidence type="ECO:0000256" key="1">
    <source>
        <dbReference type="SAM" id="MobiDB-lite"/>
    </source>
</evidence>
<organism evidence="2 3">
    <name type="scientific">Synchytrium endobioticum</name>
    <dbReference type="NCBI Taxonomy" id="286115"/>
    <lineage>
        <taxon>Eukaryota</taxon>
        <taxon>Fungi</taxon>
        <taxon>Fungi incertae sedis</taxon>
        <taxon>Chytridiomycota</taxon>
        <taxon>Chytridiomycota incertae sedis</taxon>
        <taxon>Chytridiomycetes</taxon>
        <taxon>Synchytriales</taxon>
        <taxon>Synchytriaceae</taxon>
        <taxon>Synchytrium</taxon>
    </lineage>
</organism>
<dbReference type="PANTHER" id="PTHR13265">
    <property type="entry name" value="THO COMPLEX SUBUNIT 1"/>
    <property type="match status" value="1"/>
</dbReference>
<accession>A0A507DDN7</accession>
<feature type="compositionally biased region" description="Basic and acidic residues" evidence="1">
    <location>
        <begin position="652"/>
        <end position="683"/>
    </location>
</feature>